<feature type="transmembrane region" description="Helical" evidence="2">
    <location>
        <begin position="246"/>
        <end position="266"/>
    </location>
</feature>
<evidence type="ECO:0000313" key="4">
    <source>
        <dbReference type="Proteomes" id="UP001262410"/>
    </source>
</evidence>
<keyword evidence="2" id="KW-0812">Transmembrane</keyword>
<evidence type="ECO:0008006" key="5">
    <source>
        <dbReference type="Google" id="ProtNLM"/>
    </source>
</evidence>
<evidence type="ECO:0000313" key="3">
    <source>
        <dbReference type="EMBL" id="MDR6290559.1"/>
    </source>
</evidence>
<dbReference type="Pfam" id="PF14494">
    <property type="entry name" value="DUF4436"/>
    <property type="match status" value="1"/>
</dbReference>
<dbReference type="InterPro" id="IPR027948">
    <property type="entry name" value="DUF4436"/>
</dbReference>
<dbReference type="RefSeq" id="WP_309795062.1">
    <property type="nucleotide sequence ID" value="NZ_JAVDPW010000005.1"/>
</dbReference>
<dbReference type="EMBL" id="JAVDPW010000005">
    <property type="protein sequence ID" value="MDR6290559.1"/>
    <property type="molecule type" value="Genomic_DNA"/>
</dbReference>
<keyword evidence="4" id="KW-1185">Reference proteome</keyword>
<reference evidence="3 4" key="1">
    <citation type="submission" date="2023-07" db="EMBL/GenBank/DDBJ databases">
        <title>Sorghum-associated microbial communities from plants grown in Nebraska, USA.</title>
        <authorList>
            <person name="Schachtman D."/>
        </authorList>
    </citation>
    <scope>NUCLEOTIDE SEQUENCE [LARGE SCALE GENOMIC DNA]</scope>
    <source>
        <strain evidence="3 4">584</strain>
    </source>
</reference>
<evidence type="ECO:0000256" key="2">
    <source>
        <dbReference type="SAM" id="Phobius"/>
    </source>
</evidence>
<accession>A0ABU1JPL6</accession>
<gene>
    <name evidence="3" type="ORF">E9232_003085</name>
</gene>
<proteinExistence type="predicted"/>
<dbReference type="Proteomes" id="UP001262410">
    <property type="component" value="Unassembled WGS sequence"/>
</dbReference>
<comment type="caution">
    <text evidence="3">The sequence shown here is derived from an EMBL/GenBank/DDBJ whole genome shotgun (WGS) entry which is preliminary data.</text>
</comment>
<protein>
    <recommendedName>
        <fullName evidence="5">DUF4436 domain-containing protein</fullName>
    </recommendedName>
</protein>
<organism evidence="3 4">
    <name type="scientific">Inquilinus ginsengisoli</name>
    <dbReference type="NCBI Taxonomy" id="363840"/>
    <lineage>
        <taxon>Bacteria</taxon>
        <taxon>Pseudomonadati</taxon>
        <taxon>Pseudomonadota</taxon>
        <taxon>Alphaproteobacteria</taxon>
        <taxon>Rhodospirillales</taxon>
        <taxon>Rhodospirillaceae</taxon>
        <taxon>Inquilinus</taxon>
    </lineage>
</organism>
<feature type="transmembrane region" description="Helical" evidence="2">
    <location>
        <begin position="278"/>
        <end position="300"/>
    </location>
</feature>
<sequence>MDVSDKSAADATGEHASPARPASLPRRALVLAALLAGCVIAYALTLAWIDVSTAPVETEFGTSAGDARVRLYLQPIQVDPVNDSLQMRISMTPNPSLVDAASTAADRDFLIRITRGKQIEHVHIGAGQPLPEVTFEFDLDDGTVRDYPLDRYVSAMTLAASERSQDGTEVPLPIRVTVWEGLLGYTVKAQQATAQTADELQLQFAVRRTGAVAFFGIAIYGAIIVMVLCALVIGSLVFIGVRRIEVTLVGALGAVIFALPALRMALPGAPPLGVRLDVLVFFWAELGAVIALCLFVAAWARRGAKP</sequence>
<feature type="region of interest" description="Disordered" evidence="1">
    <location>
        <begin position="1"/>
        <end position="20"/>
    </location>
</feature>
<name>A0ABU1JPL6_9PROT</name>
<feature type="transmembrane region" description="Helical" evidence="2">
    <location>
        <begin position="211"/>
        <end position="239"/>
    </location>
</feature>
<keyword evidence="2" id="KW-1133">Transmembrane helix</keyword>
<evidence type="ECO:0000256" key="1">
    <source>
        <dbReference type="SAM" id="MobiDB-lite"/>
    </source>
</evidence>
<keyword evidence="2" id="KW-0472">Membrane</keyword>
<feature type="transmembrane region" description="Helical" evidence="2">
    <location>
        <begin position="28"/>
        <end position="49"/>
    </location>
</feature>